<evidence type="ECO:0000256" key="2">
    <source>
        <dbReference type="ARBA" id="ARBA00023125"/>
    </source>
</evidence>
<sequence>MLQAQALDALSALANETRLQIVRLLVEHGPTPACKRQAETAPNTEPDGVPAGEIARAVSVTASRLSFHLSALEQAGLIRAERRGRQVLYTVDRTAMGGLIHYLLNDCCRGDPQVSACCQRRAEGATESRDSGLQLP</sequence>
<keyword evidence="6" id="KW-1185">Reference proteome</keyword>
<dbReference type="OrthoDB" id="9804742at2"/>
<dbReference type="PANTHER" id="PTHR43132:SF2">
    <property type="entry name" value="ARSENICAL RESISTANCE OPERON REPRESSOR ARSR-RELATED"/>
    <property type="match status" value="1"/>
</dbReference>
<name>A0A1X6YSK2_9RHOB</name>
<dbReference type="CDD" id="cd00090">
    <property type="entry name" value="HTH_ARSR"/>
    <property type="match status" value="1"/>
</dbReference>
<dbReference type="SUPFAM" id="SSF46785">
    <property type="entry name" value="Winged helix' DNA-binding domain"/>
    <property type="match status" value="1"/>
</dbReference>
<dbReference type="SMART" id="SM00418">
    <property type="entry name" value="HTH_ARSR"/>
    <property type="match status" value="1"/>
</dbReference>
<feature type="domain" description="HTH arsR-type" evidence="4">
    <location>
        <begin position="1"/>
        <end position="111"/>
    </location>
</feature>
<accession>A0A1X6YSK2</accession>
<evidence type="ECO:0000313" key="6">
    <source>
        <dbReference type="Proteomes" id="UP000193963"/>
    </source>
</evidence>
<evidence type="ECO:0000256" key="3">
    <source>
        <dbReference type="ARBA" id="ARBA00023163"/>
    </source>
</evidence>
<organism evidence="5 6">
    <name type="scientific">Pseudooceanicola marinus</name>
    <dbReference type="NCBI Taxonomy" id="396013"/>
    <lineage>
        <taxon>Bacteria</taxon>
        <taxon>Pseudomonadati</taxon>
        <taxon>Pseudomonadota</taxon>
        <taxon>Alphaproteobacteria</taxon>
        <taxon>Rhodobacterales</taxon>
        <taxon>Paracoccaceae</taxon>
        <taxon>Pseudooceanicola</taxon>
    </lineage>
</organism>
<dbReference type="GO" id="GO:0003700">
    <property type="term" value="F:DNA-binding transcription factor activity"/>
    <property type="evidence" value="ECO:0007669"/>
    <property type="project" value="InterPro"/>
</dbReference>
<evidence type="ECO:0000259" key="4">
    <source>
        <dbReference type="PROSITE" id="PS50987"/>
    </source>
</evidence>
<dbReference type="PROSITE" id="PS50987">
    <property type="entry name" value="HTH_ARSR_2"/>
    <property type="match status" value="1"/>
</dbReference>
<dbReference type="InterPro" id="IPR036388">
    <property type="entry name" value="WH-like_DNA-bd_sf"/>
</dbReference>
<dbReference type="Pfam" id="PF12840">
    <property type="entry name" value="HTH_20"/>
    <property type="match status" value="1"/>
</dbReference>
<dbReference type="GO" id="GO:0003677">
    <property type="term" value="F:DNA binding"/>
    <property type="evidence" value="ECO:0007669"/>
    <property type="project" value="UniProtKB-KW"/>
</dbReference>
<dbReference type="PANTHER" id="PTHR43132">
    <property type="entry name" value="ARSENICAL RESISTANCE OPERON REPRESSOR ARSR-RELATED"/>
    <property type="match status" value="1"/>
</dbReference>
<evidence type="ECO:0000256" key="1">
    <source>
        <dbReference type="ARBA" id="ARBA00023015"/>
    </source>
</evidence>
<evidence type="ECO:0000313" key="5">
    <source>
        <dbReference type="EMBL" id="SLN29406.1"/>
    </source>
</evidence>
<keyword evidence="2" id="KW-0238">DNA-binding</keyword>
<dbReference type="EMBL" id="FWFN01000002">
    <property type="protein sequence ID" value="SLN29406.1"/>
    <property type="molecule type" value="Genomic_DNA"/>
</dbReference>
<dbReference type="AlphaFoldDB" id="A0A1X6YSK2"/>
<reference evidence="6" key="1">
    <citation type="submission" date="2017-03" db="EMBL/GenBank/DDBJ databases">
        <authorList>
            <person name="Rodrigo-Torres L."/>
            <person name="Arahal R.D."/>
            <person name="Lucena T."/>
        </authorList>
    </citation>
    <scope>NUCLEOTIDE SEQUENCE [LARGE SCALE GENOMIC DNA]</scope>
    <source>
        <strain evidence="6">CECT 7751</strain>
    </source>
</reference>
<dbReference type="RefSeq" id="WP_085887083.1">
    <property type="nucleotide sequence ID" value="NZ_FWFN01000002.1"/>
</dbReference>
<dbReference type="InterPro" id="IPR001845">
    <property type="entry name" value="HTH_ArsR_DNA-bd_dom"/>
</dbReference>
<dbReference type="Gene3D" id="1.10.10.10">
    <property type="entry name" value="Winged helix-like DNA-binding domain superfamily/Winged helix DNA-binding domain"/>
    <property type="match status" value="1"/>
</dbReference>
<keyword evidence="1" id="KW-0805">Transcription regulation</keyword>
<protein>
    <submittedName>
        <fullName evidence="5">Transcriptional repressor SdpR</fullName>
    </submittedName>
</protein>
<dbReference type="Proteomes" id="UP000193963">
    <property type="component" value="Unassembled WGS sequence"/>
</dbReference>
<dbReference type="InterPro" id="IPR051011">
    <property type="entry name" value="Metal_resp_trans_reg"/>
</dbReference>
<dbReference type="InterPro" id="IPR036390">
    <property type="entry name" value="WH_DNA-bd_sf"/>
</dbReference>
<keyword evidence="3" id="KW-0804">Transcription</keyword>
<dbReference type="InterPro" id="IPR011991">
    <property type="entry name" value="ArsR-like_HTH"/>
</dbReference>
<proteinExistence type="predicted"/>
<gene>
    <name evidence="5" type="primary">sdpR_1</name>
    <name evidence="5" type="ORF">PSM7751_01197</name>
</gene>